<evidence type="ECO:0000313" key="1">
    <source>
        <dbReference type="EMBL" id="OAE20547.1"/>
    </source>
</evidence>
<sequence>MVFDERFEVVKVWEPVWDEQYRRFYFCNTCKAWWKGDVCKKLFSIVDRVELLAYEPSAVASQDEEVTEPGGRQKLQVELRKLTTRVTLLVTEVVMGDEGELVAQGEPLSFKLETSSCSTGSDHP</sequence>
<keyword evidence="2" id="KW-1185">Reference proteome</keyword>
<dbReference type="Proteomes" id="UP000077202">
    <property type="component" value="Unassembled WGS sequence"/>
</dbReference>
<proteinExistence type="predicted"/>
<organism evidence="1 2">
    <name type="scientific">Marchantia polymorpha subsp. ruderalis</name>
    <dbReference type="NCBI Taxonomy" id="1480154"/>
    <lineage>
        <taxon>Eukaryota</taxon>
        <taxon>Viridiplantae</taxon>
        <taxon>Streptophyta</taxon>
        <taxon>Embryophyta</taxon>
        <taxon>Marchantiophyta</taxon>
        <taxon>Marchantiopsida</taxon>
        <taxon>Marchantiidae</taxon>
        <taxon>Marchantiales</taxon>
        <taxon>Marchantiaceae</taxon>
        <taxon>Marchantia</taxon>
    </lineage>
</organism>
<dbReference type="EMBL" id="LVLJ01003602">
    <property type="protein sequence ID" value="OAE20547.1"/>
    <property type="molecule type" value="Genomic_DNA"/>
</dbReference>
<dbReference type="AlphaFoldDB" id="A0A176VIZ7"/>
<comment type="caution">
    <text evidence="1">The sequence shown here is derived from an EMBL/GenBank/DDBJ whole genome shotgun (WGS) entry which is preliminary data.</text>
</comment>
<name>A0A176VIZ7_MARPO</name>
<reference evidence="1" key="1">
    <citation type="submission" date="2016-03" db="EMBL/GenBank/DDBJ databases">
        <title>Mechanisms controlling the formation of the plant cell surface in tip-growing cells are functionally conserved among land plants.</title>
        <authorList>
            <person name="Honkanen S."/>
            <person name="Jones V.A."/>
            <person name="Morieri G."/>
            <person name="Champion C."/>
            <person name="Hetherington A.J."/>
            <person name="Kelly S."/>
            <person name="Saint-Marcoux D."/>
            <person name="Proust H."/>
            <person name="Prescott H."/>
            <person name="Dolan L."/>
        </authorList>
    </citation>
    <scope>NUCLEOTIDE SEQUENCE [LARGE SCALE GENOMIC DNA]</scope>
    <source>
        <tissue evidence="1">Whole gametophyte</tissue>
    </source>
</reference>
<accession>A0A176VIZ7</accession>
<evidence type="ECO:0000313" key="2">
    <source>
        <dbReference type="Proteomes" id="UP000077202"/>
    </source>
</evidence>
<protein>
    <submittedName>
        <fullName evidence="1">Uncharacterized protein</fullName>
    </submittedName>
</protein>
<gene>
    <name evidence="1" type="ORF">AXG93_3873s1040</name>
</gene>